<dbReference type="GeneID" id="111351123"/>
<dbReference type="Proteomes" id="UP000301870">
    <property type="component" value="Chromosome 12"/>
</dbReference>
<dbReference type="SUPFAM" id="SSF56219">
    <property type="entry name" value="DNase I-like"/>
    <property type="match status" value="1"/>
</dbReference>
<keyword evidence="1" id="KW-1185">Reference proteome</keyword>
<dbReference type="PANTHER" id="PTHR33395:SF21">
    <property type="entry name" value="PERICARDIN"/>
    <property type="match status" value="1"/>
</dbReference>
<protein>
    <submittedName>
        <fullName evidence="2">Uncharacterized protein LOC111351123</fullName>
    </submittedName>
</protein>
<dbReference type="SUPFAM" id="SSF56672">
    <property type="entry name" value="DNA/RNA polymerases"/>
    <property type="match status" value="1"/>
</dbReference>
<proteinExistence type="predicted"/>
<organism evidence="1 2">
    <name type="scientific">Spodoptera litura</name>
    <name type="common">Asian cotton leafworm</name>
    <dbReference type="NCBI Taxonomy" id="69820"/>
    <lineage>
        <taxon>Eukaryota</taxon>
        <taxon>Metazoa</taxon>
        <taxon>Ecdysozoa</taxon>
        <taxon>Arthropoda</taxon>
        <taxon>Hexapoda</taxon>
        <taxon>Insecta</taxon>
        <taxon>Pterygota</taxon>
        <taxon>Neoptera</taxon>
        <taxon>Endopterygota</taxon>
        <taxon>Lepidoptera</taxon>
        <taxon>Glossata</taxon>
        <taxon>Ditrysia</taxon>
        <taxon>Noctuoidea</taxon>
        <taxon>Noctuidae</taxon>
        <taxon>Amphipyrinae</taxon>
        <taxon>Spodoptera</taxon>
    </lineage>
</organism>
<dbReference type="KEGG" id="sliu:111351123"/>
<reference evidence="2" key="1">
    <citation type="submission" date="2025-08" db="UniProtKB">
        <authorList>
            <consortium name="RefSeq"/>
        </authorList>
    </citation>
    <scope>IDENTIFICATION</scope>
    <source>
        <strain evidence="2">Ishihara</strain>
        <tissue evidence="2">Whole body</tissue>
    </source>
</reference>
<evidence type="ECO:0000313" key="1">
    <source>
        <dbReference type="Proteomes" id="UP000301870"/>
    </source>
</evidence>
<dbReference type="InterPro" id="IPR043502">
    <property type="entry name" value="DNA/RNA_pol_sf"/>
</dbReference>
<dbReference type="GO" id="GO:0071897">
    <property type="term" value="P:DNA biosynthetic process"/>
    <property type="evidence" value="ECO:0007669"/>
    <property type="project" value="UniProtKB-ARBA"/>
</dbReference>
<evidence type="ECO:0000313" key="2">
    <source>
        <dbReference type="RefSeq" id="XP_022818660.1"/>
    </source>
</evidence>
<accession>A0A9J7IPL4</accession>
<dbReference type="AlphaFoldDB" id="A0A9J7IPL4"/>
<dbReference type="PANTHER" id="PTHR33395">
    <property type="entry name" value="TRANSCRIPTASE, PUTATIVE-RELATED-RELATED"/>
    <property type="match status" value="1"/>
</dbReference>
<name>A0A9J7IPL4_SPOLT</name>
<sequence length="563" mass="64363">MTHVAIGLKTKLSTWRNHLSLLEQNLVAITETFLDSSVLDSEIETGDWCILRRDRNAPCGGVLLAARAPLVLRRRREYETECGEDLWASFTWHSLAFLVCVVYIKPSANDEDYMSWFCKTEGFIHDFKGFVVIMGDLNLNSASNNITNYYCYFLSFCSLVDKNDILNVHGGKLDVILVREGFHEVFVSGVDGIVQPDTYHPPLEVEVRIESVHCSNVMDPSNINPFRDWNFYKCNYEQLYLLLSETSWDPVLRAVSVADAVNAFYQIIYDTFDTCMPKKSRSRRITERYPVWFTSDIIKDVKRKLILHATWKRSKCLEDYKPFSDLRSTLKYRVANAYQTHIKRVENNIRVNPREFWRHISSLRSKGGFEPSVSYCGDSYSGTAAAEVFAKFFASVFLPDKPLLNVTSIGNSDTTKNSNYINIFQFSSKDVLDGLNKLKVSSSVGPDSMPPTILKHLKNSFVSPLSHIFNLSLKTGFYPLQWKVSRVTPIPKTSNKTAVEEFRPIAVLSSPAKVFENVLHKLIYEQVEKHLNNAQHGFRCNHTYKTQETSPAIMPTKTHSAKK</sequence>
<dbReference type="Gene3D" id="3.60.10.10">
    <property type="entry name" value="Endonuclease/exonuclease/phosphatase"/>
    <property type="match status" value="1"/>
</dbReference>
<dbReference type="RefSeq" id="XP_022818660.1">
    <property type="nucleotide sequence ID" value="XM_022962892.1"/>
</dbReference>
<gene>
    <name evidence="2" type="primary">LOC111351123</name>
</gene>
<dbReference type="InterPro" id="IPR036691">
    <property type="entry name" value="Endo/exonu/phosph_ase_sf"/>
</dbReference>